<evidence type="ECO:0000256" key="9">
    <source>
        <dbReference type="ARBA" id="ARBA00023065"/>
    </source>
</evidence>
<dbReference type="Pfam" id="PF17910">
    <property type="entry name" value="FeoB_Cyto"/>
    <property type="match status" value="1"/>
</dbReference>
<evidence type="ECO:0000256" key="8">
    <source>
        <dbReference type="ARBA" id="ARBA00023004"/>
    </source>
</evidence>
<name>A0A660SDY9_UNCT6</name>
<feature type="transmembrane region" description="Helical" evidence="16">
    <location>
        <begin position="414"/>
        <end position="437"/>
    </location>
</feature>
<dbReference type="InterPro" id="IPR030389">
    <property type="entry name" value="G_FEOB_dom"/>
</dbReference>
<feature type="binding site" evidence="15">
    <location>
        <position position="22"/>
    </location>
    <ligand>
        <name>Mg(2+)</name>
        <dbReference type="ChEBI" id="CHEBI:18420"/>
        <label>1</label>
    </ligand>
</feature>
<evidence type="ECO:0000256" key="10">
    <source>
        <dbReference type="ARBA" id="ARBA00023134"/>
    </source>
</evidence>
<dbReference type="PANTHER" id="PTHR43185:SF1">
    <property type="entry name" value="FE(2+) TRANSPORTER FEOB"/>
    <property type="match status" value="1"/>
</dbReference>
<feature type="binding site" evidence="14">
    <location>
        <begin position="53"/>
        <end position="56"/>
    </location>
    <ligand>
        <name>GTP</name>
        <dbReference type="ChEBI" id="CHEBI:37565"/>
        <label>1</label>
    </ligand>
</feature>
<keyword evidence="15" id="KW-0460">Magnesium</keyword>
<evidence type="ECO:0000313" key="19">
    <source>
        <dbReference type="Proteomes" id="UP000282321"/>
    </source>
</evidence>
<dbReference type="SUPFAM" id="SSF52540">
    <property type="entry name" value="P-loop containing nucleoside triphosphate hydrolases"/>
    <property type="match status" value="1"/>
</dbReference>
<feature type="transmembrane region" description="Helical" evidence="16">
    <location>
        <begin position="608"/>
        <end position="628"/>
    </location>
</feature>
<keyword evidence="4 16" id="KW-0410">Iron transport</keyword>
<feature type="binding site" evidence="15">
    <location>
        <position position="18"/>
    </location>
    <ligand>
        <name>Mg(2+)</name>
        <dbReference type="ChEBI" id="CHEBI:18420"/>
        <label>2</label>
    </ligand>
</feature>
<feature type="transmembrane region" description="Helical" evidence="16">
    <location>
        <begin position="276"/>
        <end position="294"/>
    </location>
</feature>
<dbReference type="Pfam" id="PF07670">
    <property type="entry name" value="Gate"/>
    <property type="match status" value="2"/>
</dbReference>
<keyword evidence="3" id="KW-1003">Cell membrane</keyword>
<keyword evidence="6 14" id="KW-0547">Nucleotide-binding</keyword>
<evidence type="ECO:0000256" key="6">
    <source>
        <dbReference type="ARBA" id="ARBA00022741"/>
    </source>
</evidence>
<keyword evidence="10 14" id="KW-0342">GTP-binding</keyword>
<dbReference type="PROSITE" id="PS51711">
    <property type="entry name" value="G_FEOB"/>
    <property type="match status" value="1"/>
</dbReference>
<comment type="function">
    <text evidence="16">Probable transporter of a GTP-driven Fe(2+) uptake system.</text>
</comment>
<dbReference type="Pfam" id="PF07664">
    <property type="entry name" value="FeoB_C"/>
    <property type="match status" value="1"/>
</dbReference>
<protein>
    <recommendedName>
        <fullName evidence="12 13">Ferrous iron transport protein B</fullName>
    </recommendedName>
</protein>
<dbReference type="NCBIfam" id="TIGR00437">
    <property type="entry name" value="feoB"/>
    <property type="match status" value="1"/>
</dbReference>
<comment type="similarity">
    <text evidence="16">Belongs to the TRAFAC class TrmE-Era-EngA-EngB-Septin-like GTPase superfamily. FeoB GTPase (TC 9.A.8) family.</text>
</comment>
<evidence type="ECO:0000256" key="1">
    <source>
        <dbReference type="ARBA" id="ARBA00004651"/>
    </source>
</evidence>
<dbReference type="GO" id="GO:0005886">
    <property type="term" value="C:plasma membrane"/>
    <property type="evidence" value="ECO:0007669"/>
    <property type="project" value="UniProtKB-SubCell"/>
</dbReference>
<dbReference type="Gene3D" id="1.10.287.1770">
    <property type="match status" value="1"/>
</dbReference>
<comment type="caution">
    <text evidence="18">The sequence shown here is derived from an EMBL/GenBank/DDBJ whole genome shotgun (WGS) entry which is preliminary data.</text>
</comment>
<keyword evidence="15" id="KW-0479">Metal-binding</keyword>
<dbReference type="InterPro" id="IPR003373">
    <property type="entry name" value="Fe2_transport_prot-B"/>
</dbReference>
<feature type="transmembrane region" description="Helical" evidence="16">
    <location>
        <begin position="324"/>
        <end position="348"/>
    </location>
</feature>
<keyword evidence="9" id="KW-0406">Ion transport</keyword>
<organism evidence="18 19">
    <name type="scientific">candidate division TA06 bacterium</name>
    <dbReference type="NCBI Taxonomy" id="2250710"/>
    <lineage>
        <taxon>Bacteria</taxon>
        <taxon>Bacteria division TA06</taxon>
    </lineage>
</organism>
<feature type="domain" description="FeoB-type G" evidence="17">
    <location>
        <begin position="1"/>
        <end position="162"/>
    </location>
</feature>
<evidence type="ECO:0000256" key="12">
    <source>
        <dbReference type="ARBA" id="ARBA00031200"/>
    </source>
</evidence>
<dbReference type="Gene3D" id="3.40.50.300">
    <property type="entry name" value="P-loop containing nucleotide triphosphate hydrolases"/>
    <property type="match status" value="1"/>
</dbReference>
<dbReference type="Proteomes" id="UP000282321">
    <property type="component" value="Unassembled WGS sequence"/>
</dbReference>
<evidence type="ECO:0000256" key="5">
    <source>
        <dbReference type="ARBA" id="ARBA00022692"/>
    </source>
</evidence>
<evidence type="ECO:0000256" key="13">
    <source>
        <dbReference type="NCBIfam" id="TIGR00437"/>
    </source>
</evidence>
<evidence type="ECO:0000256" key="16">
    <source>
        <dbReference type="RuleBase" id="RU362098"/>
    </source>
</evidence>
<dbReference type="Pfam" id="PF02421">
    <property type="entry name" value="FeoB_N"/>
    <property type="match status" value="1"/>
</dbReference>
<feature type="binding site" evidence="14">
    <location>
        <begin position="7"/>
        <end position="14"/>
    </location>
    <ligand>
        <name>GTP</name>
        <dbReference type="ChEBI" id="CHEBI:37565"/>
        <label>1</label>
    </ligand>
</feature>
<dbReference type="AlphaFoldDB" id="A0A660SDY9"/>
<dbReference type="InterPro" id="IPR050860">
    <property type="entry name" value="FeoB_GTPase"/>
</dbReference>
<proteinExistence type="inferred from homology"/>
<reference evidence="18 19" key="1">
    <citation type="submission" date="2018-06" db="EMBL/GenBank/DDBJ databases">
        <title>Extensive metabolic versatility and redundancy in microbially diverse, dynamic hydrothermal sediments.</title>
        <authorList>
            <person name="Dombrowski N."/>
            <person name="Teske A."/>
            <person name="Baker B.J."/>
        </authorList>
    </citation>
    <scope>NUCLEOTIDE SEQUENCE [LARGE SCALE GENOMIC DNA]</scope>
    <source>
        <strain evidence="18">B35_G9</strain>
    </source>
</reference>
<feature type="binding site" evidence="14">
    <location>
        <begin position="113"/>
        <end position="116"/>
    </location>
    <ligand>
        <name>GTP</name>
        <dbReference type="ChEBI" id="CHEBI:37565"/>
        <label>1</label>
    </ligand>
</feature>
<dbReference type="PANTHER" id="PTHR43185">
    <property type="entry name" value="FERROUS IRON TRANSPORT PROTEIN B"/>
    <property type="match status" value="1"/>
</dbReference>
<keyword evidence="8 16" id="KW-0408">Iron</keyword>
<dbReference type="GO" id="GO:0005525">
    <property type="term" value="F:GTP binding"/>
    <property type="evidence" value="ECO:0007669"/>
    <property type="project" value="UniProtKB-KW"/>
</dbReference>
<evidence type="ECO:0000256" key="2">
    <source>
        <dbReference type="ARBA" id="ARBA00022448"/>
    </source>
</evidence>
<evidence type="ECO:0000256" key="11">
    <source>
        <dbReference type="ARBA" id="ARBA00023136"/>
    </source>
</evidence>
<evidence type="ECO:0000256" key="14">
    <source>
        <dbReference type="PIRSR" id="PIRSR603373-1"/>
    </source>
</evidence>
<keyword evidence="5 16" id="KW-0812">Transmembrane</keyword>
<dbReference type="EMBL" id="QNBC01000001">
    <property type="protein sequence ID" value="RKX68200.1"/>
    <property type="molecule type" value="Genomic_DNA"/>
</dbReference>
<evidence type="ECO:0000256" key="7">
    <source>
        <dbReference type="ARBA" id="ARBA00022989"/>
    </source>
</evidence>
<dbReference type="InterPro" id="IPR041069">
    <property type="entry name" value="FeoB_Cyto"/>
</dbReference>
<dbReference type="GO" id="GO:0046872">
    <property type="term" value="F:metal ion binding"/>
    <property type="evidence" value="ECO:0007669"/>
    <property type="project" value="UniProtKB-KW"/>
</dbReference>
<keyword evidence="11 16" id="KW-0472">Membrane</keyword>
<gene>
    <name evidence="18" type="primary">feoB</name>
    <name evidence="18" type="ORF">DRP44_00070</name>
</gene>
<dbReference type="InterPro" id="IPR027417">
    <property type="entry name" value="P-loop_NTPase"/>
</dbReference>
<comment type="subcellular location">
    <subcellularLocation>
        <location evidence="16">Cell inner membrane</location>
        <topology evidence="16">Multi-pass membrane protein</topology>
    </subcellularLocation>
    <subcellularLocation>
        <location evidence="1">Cell membrane</location>
        <topology evidence="1">Multi-pass membrane protein</topology>
    </subcellularLocation>
</comment>
<dbReference type="InterPro" id="IPR011640">
    <property type="entry name" value="Fe2_transport_prot_B_C"/>
</dbReference>
<feature type="transmembrane region" description="Helical" evidence="16">
    <location>
        <begin position="443"/>
        <end position="461"/>
    </location>
</feature>
<feature type="transmembrane region" description="Helical" evidence="16">
    <location>
        <begin position="497"/>
        <end position="515"/>
    </location>
</feature>
<evidence type="ECO:0000259" key="17">
    <source>
        <dbReference type="PROSITE" id="PS51711"/>
    </source>
</evidence>
<keyword evidence="2 16" id="KW-0813">Transport</keyword>
<feature type="transmembrane region" description="Helical" evidence="16">
    <location>
        <begin position="578"/>
        <end position="596"/>
    </location>
</feature>
<accession>A0A660SDY9</accession>
<evidence type="ECO:0000256" key="15">
    <source>
        <dbReference type="PIRSR" id="PIRSR603373-2"/>
    </source>
</evidence>
<evidence type="ECO:0000256" key="4">
    <source>
        <dbReference type="ARBA" id="ARBA00022496"/>
    </source>
</evidence>
<evidence type="ECO:0000313" key="18">
    <source>
        <dbReference type="EMBL" id="RKX68200.1"/>
    </source>
</evidence>
<dbReference type="GO" id="GO:0015093">
    <property type="term" value="F:ferrous iron transmembrane transporter activity"/>
    <property type="evidence" value="ECO:0007669"/>
    <property type="project" value="UniProtKB-UniRule"/>
</dbReference>
<dbReference type="NCBIfam" id="TIGR00231">
    <property type="entry name" value="small_GTP"/>
    <property type="match status" value="1"/>
</dbReference>
<feature type="transmembrane region" description="Helical" evidence="16">
    <location>
        <begin position="527"/>
        <end position="551"/>
    </location>
</feature>
<keyword evidence="7 16" id="KW-1133">Transmembrane helix</keyword>
<dbReference type="InterPro" id="IPR005225">
    <property type="entry name" value="Small_GTP-bd"/>
</dbReference>
<evidence type="ECO:0000256" key="3">
    <source>
        <dbReference type="ARBA" id="ARBA00022475"/>
    </source>
</evidence>
<sequence length="633" mass="70706">MRFLLVGQPNCGKSTLFNQIAGYKAIESNFPGTTVSYTESKFILNNEVISIIDLPGTYTILPHDYAEKVTRNYIFENNFDIIINVVDASTLSRGLELTLELLEMEKPMILVLNMIDSAEAKGISIDDKLLSEILSIPVVKTIGNRGIGVESALEMAYKTAGKKIANSIRFRKDVESSIAEIMKCIKEFIFNKRFTAIKLLEKDDYIAKKVTLCEDTGRVLSDIRKRIEESHGIDSEMIVSYERHGLAMDIFERVAKFSKPKRNFTKVADDVLMHPVWGYFFLTIIVIVFFNIVFKLGQPVEGWLTAIFDNLSHYLEHYFPASQFIGSIIAGTINGLSAGIGIALPYIFPFIVGLSFLEDVGYLPRIAFLVDAFMHKIGLHGKSIIPLITGYGCNVPAILSTRNMNNESDKFKTAFLATFIPCSARTIVIMGLVGYYLGGNMALLIYVLNIIVIAIMGKILTRIDEEPSPGLVIEIPSYHLPTIKSLSQKTWFRLKDFVYVAFPIIIVSSVILSIIDYFKLTNWINRLLSPITTFILGLPQKVGVTLIFGIFRKELTLIMLNQALGTDKIATVMTKTQILVFTLFIVFYVPCVSTIAALKMELGTKKTIVISLTTIAVALIIAFSARIIGNFVF</sequence>
<dbReference type="InterPro" id="IPR011642">
    <property type="entry name" value="Gate_dom"/>
</dbReference>